<feature type="chain" id="PRO_5030067829" description="Secreted protein" evidence="1">
    <location>
        <begin position="24"/>
        <end position="113"/>
    </location>
</feature>
<proteinExistence type="predicted"/>
<protein>
    <recommendedName>
        <fullName evidence="4">Secreted protein</fullName>
    </recommendedName>
</protein>
<dbReference type="Proteomes" id="UP000253594">
    <property type="component" value="Unassembled WGS sequence"/>
</dbReference>
<dbReference type="AlphaFoldDB" id="A0A367MD84"/>
<accession>A0A367MD84</accession>
<keyword evidence="1" id="KW-0732">Signal</keyword>
<evidence type="ECO:0008006" key="4">
    <source>
        <dbReference type="Google" id="ProtNLM"/>
    </source>
</evidence>
<dbReference type="EMBL" id="QORE01000166">
    <property type="protein sequence ID" value="RCI75475.1"/>
    <property type="molecule type" value="Genomic_DNA"/>
</dbReference>
<reference evidence="2 3" key="1">
    <citation type="submission" date="2018-07" db="EMBL/GenBank/DDBJ databases">
        <title>Mechanisms of high-level aminoglycoside resistance among Gram-negative pathogens in Brazil.</title>
        <authorList>
            <person name="Ballaben A.S."/>
            <person name="Darini A.L.C."/>
            <person name="Doi Y."/>
        </authorList>
    </citation>
    <scope>NUCLEOTIDE SEQUENCE [LARGE SCALE GENOMIC DNA]</scope>
    <source>
        <strain evidence="2 3">B2-305</strain>
    </source>
</reference>
<organism evidence="2 3">
    <name type="scientific">Pseudomonas aeruginosa</name>
    <dbReference type="NCBI Taxonomy" id="287"/>
    <lineage>
        <taxon>Bacteria</taxon>
        <taxon>Pseudomonadati</taxon>
        <taxon>Pseudomonadota</taxon>
        <taxon>Gammaproteobacteria</taxon>
        <taxon>Pseudomonadales</taxon>
        <taxon>Pseudomonadaceae</taxon>
        <taxon>Pseudomonas</taxon>
    </lineage>
</organism>
<evidence type="ECO:0000313" key="2">
    <source>
        <dbReference type="EMBL" id="RCI75475.1"/>
    </source>
</evidence>
<feature type="signal peptide" evidence="1">
    <location>
        <begin position="1"/>
        <end position="23"/>
    </location>
</feature>
<evidence type="ECO:0000256" key="1">
    <source>
        <dbReference type="SAM" id="SignalP"/>
    </source>
</evidence>
<evidence type="ECO:0000313" key="3">
    <source>
        <dbReference type="Proteomes" id="UP000253594"/>
    </source>
</evidence>
<name>A0A367MD84_PSEAI</name>
<comment type="caution">
    <text evidence="2">The sequence shown here is derived from an EMBL/GenBank/DDBJ whole genome shotgun (WGS) entry which is preliminary data.</text>
</comment>
<sequence>MMKNIVFSLALLGALTETGPAFAESKSLPDCAVTSAKSHGVELTLYRALMIHELGETPLGAPCSFYEAAAANLATSLNSQHGDRWAAVSLFIHGRVLLDDPAVERVRTIYESK</sequence>
<gene>
    <name evidence="2" type="ORF">DT376_07420</name>
</gene>